<keyword evidence="2" id="KW-0732">Signal</keyword>
<comment type="similarity">
    <text evidence="1 2">Belongs to the outer membrane factor (OMF) (TC 1.B.17) family.</text>
</comment>
<dbReference type="Proteomes" id="UP000830401">
    <property type="component" value="Plasmid unnamed8"/>
</dbReference>
<evidence type="ECO:0000256" key="1">
    <source>
        <dbReference type="ARBA" id="ARBA00007613"/>
    </source>
</evidence>
<evidence type="ECO:0000313" key="4">
    <source>
        <dbReference type="EMBL" id="UOQ69807.1"/>
    </source>
</evidence>
<proteinExistence type="inferred from homology"/>
<organism evidence="4 5">
    <name type="scientific">Hymenobacter volaticus</name>
    <dbReference type="NCBI Taxonomy" id="2932254"/>
    <lineage>
        <taxon>Bacteria</taxon>
        <taxon>Pseudomonadati</taxon>
        <taxon>Bacteroidota</taxon>
        <taxon>Cytophagia</taxon>
        <taxon>Cytophagales</taxon>
        <taxon>Hymenobacteraceae</taxon>
        <taxon>Hymenobacter</taxon>
    </lineage>
</organism>
<accession>A0ABY4GFR4</accession>
<dbReference type="Gene3D" id="2.20.200.10">
    <property type="entry name" value="Outer membrane efflux proteins (OEP)"/>
    <property type="match status" value="1"/>
</dbReference>
<evidence type="ECO:0000256" key="2">
    <source>
        <dbReference type="RuleBase" id="RU362097"/>
    </source>
</evidence>
<dbReference type="RefSeq" id="WP_245127656.1">
    <property type="nucleotide sequence ID" value="NZ_CP095069.1"/>
</dbReference>
<keyword evidence="2" id="KW-0812">Transmembrane</keyword>
<dbReference type="PROSITE" id="PS51257">
    <property type="entry name" value="PROKAR_LIPOPROTEIN"/>
    <property type="match status" value="1"/>
</dbReference>
<gene>
    <name evidence="4" type="ORF">MUN86_30315</name>
</gene>
<keyword evidence="2" id="KW-0564">Palmitate</keyword>
<keyword evidence="5" id="KW-1185">Reference proteome</keyword>
<dbReference type="SUPFAM" id="SSF56954">
    <property type="entry name" value="Outer membrane efflux proteins (OEP)"/>
    <property type="match status" value="1"/>
</dbReference>
<dbReference type="Gene3D" id="1.20.1600.10">
    <property type="entry name" value="Outer membrane efflux proteins (OEP)"/>
    <property type="match status" value="1"/>
</dbReference>
<dbReference type="PANTHER" id="PTHR30203:SF30">
    <property type="entry name" value="OUTER MEMBRANE PROTEIN-RELATED"/>
    <property type="match status" value="1"/>
</dbReference>
<protein>
    <submittedName>
        <fullName evidence="4">Efflux transporter outer membrane subunit</fullName>
    </submittedName>
</protein>
<keyword evidence="2" id="KW-1134">Transmembrane beta strand</keyword>
<comment type="subcellular location">
    <subcellularLocation>
        <location evidence="2">Cell membrane</location>
        <topology evidence="2">Lipid-anchor</topology>
    </subcellularLocation>
</comment>
<keyword evidence="3" id="KW-0175">Coiled coil</keyword>
<feature type="coiled-coil region" evidence="3">
    <location>
        <begin position="69"/>
        <end position="96"/>
    </location>
</feature>
<dbReference type="Pfam" id="PF02321">
    <property type="entry name" value="OEP"/>
    <property type="match status" value="2"/>
</dbReference>
<keyword evidence="2" id="KW-0472">Membrane</keyword>
<evidence type="ECO:0000256" key="3">
    <source>
        <dbReference type="SAM" id="Coils"/>
    </source>
</evidence>
<dbReference type="InterPro" id="IPR010131">
    <property type="entry name" value="MdtP/NodT-like"/>
</dbReference>
<evidence type="ECO:0000313" key="5">
    <source>
        <dbReference type="Proteomes" id="UP000830401"/>
    </source>
</evidence>
<dbReference type="InterPro" id="IPR003423">
    <property type="entry name" value="OMP_efflux"/>
</dbReference>
<name>A0ABY4GFR4_9BACT</name>
<keyword evidence="4" id="KW-0614">Plasmid</keyword>
<dbReference type="PANTHER" id="PTHR30203">
    <property type="entry name" value="OUTER MEMBRANE CATION EFFLUX PROTEIN"/>
    <property type="match status" value="1"/>
</dbReference>
<dbReference type="EMBL" id="CP095069">
    <property type="protein sequence ID" value="UOQ69807.1"/>
    <property type="molecule type" value="Genomic_DNA"/>
</dbReference>
<feature type="signal peptide" evidence="2">
    <location>
        <begin position="1"/>
        <end position="20"/>
    </location>
</feature>
<sequence>MLKKRIYQSLSAALLAVAAAACTTPGLVARKESRNVPASYSTATAKDTTSTATLRWKQFFTDPNLIALIDTALQNNQELNIALQEIQIARNEVQIRKGEYLPFVGLGAKAEAERPGRYTLQGATEENINIQHDKRTPDPLPNYQIGAVASWEVDIWHKLRNARAAAANRYLATVEGRNFTVTNLIAEIANSYYELLALDNQLAITRQNIELQSNALELVKLQKESARVTELAVQRFEAQVHNTRSLQYNIQQRIVETENWINFLVGRYPRPIVRNSDSFNDLVPTVVQAGVPAQLLQNRPDIRQAEQQLAATKLDVKVARANFYPALRITGTAGFAAFKPGLLFSTPESMLYSLAGDLVAPLVNRNGIKAVYGNANAVQTQAVYNYERTILNAYVEVANQLANINNLAQSYDEKAKAVQALNQSSTISSSLFRSARADYTEVLFTQRDALESKFDLIETKMQQLNATINVYRALGGGWKQ</sequence>
<dbReference type="NCBIfam" id="TIGR01845">
    <property type="entry name" value="outer_NodT"/>
    <property type="match status" value="1"/>
</dbReference>
<feature type="chain" id="PRO_5044998254" evidence="2">
    <location>
        <begin position="21"/>
        <end position="480"/>
    </location>
</feature>
<reference evidence="4" key="1">
    <citation type="submission" date="2022-04" db="EMBL/GenBank/DDBJ databases">
        <title>Hymenobacter sp. isolated from the air.</title>
        <authorList>
            <person name="Won M."/>
            <person name="Lee C.-M."/>
            <person name="Woen H.-Y."/>
            <person name="Kwon S.-W."/>
        </authorList>
    </citation>
    <scope>NUCLEOTIDE SEQUENCE</scope>
    <source>
        <strain evidence="4">5420S-77</strain>
        <plasmid evidence="4">unnamed8</plasmid>
    </source>
</reference>
<keyword evidence="2" id="KW-0449">Lipoprotein</keyword>
<geneLocation type="plasmid" evidence="4 5">
    <name>unnamed8</name>
</geneLocation>